<feature type="compositionally biased region" description="Basic and acidic residues" evidence="1">
    <location>
        <begin position="14"/>
        <end position="27"/>
    </location>
</feature>
<evidence type="ECO:0000256" key="1">
    <source>
        <dbReference type="SAM" id="MobiDB-lite"/>
    </source>
</evidence>
<dbReference type="AlphaFoldDB" id="A0A183FEY5"/>
<gene>
    <name evidence="2" type="ORF">HPBE_LOCUS4998</name>
</gene>
<dbReference type="EMBL" id="UZAH01025395">
    <property type="protein sequence ID" value="VDO63073.1"/>
    <property type="molecule type" value="Genomic_DNA"/>
</dbReference>
<keyword evidence="3" id="KW-1185">Reference proteome</keyword>
<dbReference type="WBParaSite" id="HPBE_0000499701-mRNA-1">
    <property type="protein sequence ID" value="HPBE_0000499701-mRNA-1"/>
    <property type="gene ID" value="HPBE_0000499701"/>
</dbReference>
<accession>A0A183FEY5</accession>
<dbReference type="Proteomes" id="UP000050761">
    <property type="component" value="Unassembled WGS sequence"/>
</dbReference>
<organism evidence="3 4">
    <name type="scientific">Heligmosomoides polygyrus</name>
    <name type="common">Parasitic roundworm</name>
    <dbReference type="NCBI Taxonomy" id="6339"/>
    <lineage>
        <taxon>Eukaryota</taxon>
        <taxon>Metazoa</taxon>
        <taxon>Ecdysozoa</taxon>
        <taxon>Nematoda</taxon>
        <taxon>Chromadorea</taxon>
        <taxon>Rhabditida</taxon>
        <taxon>Rhabditina</taxon>
        <taxon>Rhabditomorpha</taxon>
        <taxon>Strongyloidea</taxon>
        <taxon>Heligmosomidae</taxon>
        <taxon>Heligmosomoides</taxon>
    </lineage>
</organism>
<protein>
    <submittedName>
        <fullName evidence="2 4">Uncharacterized protein</fullName>
    </submittedName>
</protein>
<reference evidence="4" key="2">
    <citation type="submission" date="2019-09" db="UniProtKB">
        <authorList>
            <consortium name="WormBaseParasite"/>
        </authorList>
    </citation>
    <scope>IDENTIFICATION</scope>
</reference>
<name>A0A183FEY5_HELPZ</name>
<feature type="region of interest" description="Disordered" evidence="1">
    <location>
        <begin position="1"/>
        <end position="27"/>
    </location>
</feature>
<proteinExistence type="predicted"/>
<evidence type="ECO:0000313" key="4">
    <source>
        <dbReference type="WBParaSite" id="HPBE_0000499701-mRNA-1"/>
    </source>
</evidence>
<evidence type="ECO:0000313" key="2">
    <source>
        <dbReference type="EMBL" id="VDO63073.1"/>
    </source>
</evidence>
<accession>A0A3P7YEQ8</accession>
<evidence type="ECO:0000313" key="3">
    <source>
        <dbReference type="Proteomes" id="UP000050761"/>
    </source>
</evidence>
<reference evidence="2 3" key="1">
    <citation type="submission" date="2018-11" db="EMBL/GenBank/DDBJ databases">
        <authorList>
            <consortium name="Pathogen Informatics"/>
        </authorList>
    </citation>
    <scope>NUCLEOTIDE SEQUENCE [LARGE SCALE GENOMIC DNA]</scope>
</reference>
<sequence>MADSTERTTAIDLRGSERERQERTRRSRCEMMTMMMMPDGQGEENDELQPASGDCGCGGHRGVRFKKCIYPKDGRRVLL</sequence>